<reference evidence="5 6" key="1">
    <citation type="journal article" date="2023" name="Science">
        <title>Elucidation of the pathway for biosynthesis of saponin adjuvants from the soapbark tree.</title>
        <authorList>
            <person name="Reed J."/>
            <person name="Orme A."/>
            <person name="El-Demerdash A."/>
            <person name="Owen C."/>
            <person name="Martin L.B.B."/>
            <person name="Misra R.C."/>
            <person name="Kikuchi S."/>
            <person name="Rejzek M."/>
            <person name="Martin A.C."/>
            <person name="Harkess A."/>
            <person name="Leebens-Mack J."/>
            <person name="Louveau T."/>
            <person name="Stephenson M.J."/>
            <person name="Osbourn A."/>
        </authorList>
    </citation>
    <scope>NUCLEOTIDE SEQUENCE [LARGE SCALE GENOMIC DNA]</scope>
    <source>
        <strain evidence="5">S10</strain>
    </source>
</reference>
<dbReference type="InterPro" id="IPR036967">
    <property type="entry name" value="Ribosomal_uS11_sf"/>
</dbReference>
<keyword evidence="2 5" id="KW-0689">Ribosomal protein</keyword>
<feature type="compositionally biased region" description="Polar residues" evidence="4">
    <location>
        <begin position="82"/>
        <end position="98"/>
    </location>
</feature>
<evidence type="ECO:0000256" key="1">
    <source>
        <dbReference type="ARBA" id="ARBA00006194"/>
    </source>
</evidence>
<comment type="caution">
    <text evidence="5">The sequence shown here is derived from an EMBL/GenBank/DDBJ whole genome shotgun (WGS) entry which is preliminary data.</text>
</comment>
<dbReference type="EMBL" id="JARAOO010000001">
    <property type="protein sequence ID" value="KAJ7982482.1"/>
    <property type="molecule type" value="Genomic_DNA"/>
</dbReference>
<evidence type="ECO:0000313" key="6">
    <source>
        <dbReference type="Proteomes" id="UP001163823"/>
    </source>
</evidence>
<feature type="region of interest" description="Disordered" evidence="4">
    <location>
        <begin position="81"/>
        <end position="103"/>
    </location>
</feature>
<dbReference type="GO" id="GO:0006412">
    <property type="term" value="P:translation"/>
    <property type="evidence" value="ECO:0007669"/>
    <property type="project" value="InterPro"/>
</dbReference>
<dbReference type="HAMAP" id="MF_01310">
    <property type="entry name" value="Ribosomal_uS11"/>
    <property type="match status" value="1"/>
</dbReference>
<dbReference type="Gene3D" id="3.30.420.80">
    <property type="entry name" value="Ribosomal protein S11"/>
    <property type="match status" value="1"/>
</dbReference>
<name>A0AAD7QJ43_QUISA</name>
<dbReference type="Pfam" id="PF00411">
    <property type="entry name" value="Ribosomal_S11"/>
    <property type="match status" value="1"/>
</dbReference>
<comment type="similarity">
    <text evidence="1">Belongs to the universal ribosomal protein uS11 family.</text>
</comment>
<evidence type="ECO:0000256" key="4">
    <source>
        <dbReference type="SAM" id="MobiDB-lite"/>
    </source>
</evidence>
<organism evidence="5 6">
    <name type="scientific">Quillaja saponaria</name>
    <name type="common">Soap bark tree</name>
    <dbReference type="NCBI Taxonomy" id="32244"/>
    <lineage>
        <taxon>Eukaryota</taxon>
        <taxon>Viridiplantae</taxon>
        <taxon>Streptophyta</taxon>
        <taxon>Embryophyta</taxon>
        <taxon>Tracheophyta</taxon>
        <taxon>Spermatophyta</taxon>
        <taxon>Magnoliopsida</taxon>
        <taxon>eudicotyledons</taxon>
        <taxon>Gunneridae</taxon>
        <taxon>Pentapetalae</taxon>
        <taxon>rosids</taxon>
        <taxon>fabids</taxon>
        <taxon>Fabales</taxon>
        <taxon>Quillajaceae</taxon>
        <taxon>Quillaja</taxon>
    </lineage>
</organism>
<evidence type="ECO:0000256" key="2">
    <source>
        <dbReference type="ARBA" id="ARBA00022980"/>
    </source>
</evidence>
<dbReference type="Proteomes" id="UP001163823">
    <property type="component" value="Chromosome 1"/>
</dbReference>
<evidence type="ECO:0000313" key="5">
    <source>
        <dbReference type="EMBL" id="KAJ7982482.1"/>
    </source>
</evidence>
<dbReference type="GO" id="GO:0003735">
    <property type="term" value="F:structural constituent of ribosome"/>
    <property type="evidence" value="ECO:0007669"/>
    <property type="project" value="InterPro"/>
</dbReference>
<keyword evidence="6" id="KW-1185">Reference proteome</keyword>
<dbReference type="PANTHER" id="PTHR11759">
    <property type="entry name" value="40S RIBOSOMAL PROTEIN S14/30S RIBOSOMAL PROTEIN S11"/>
    <property type="match status" value="1"/>
</dbReference>
<dbReference type="KEGG" id="qsa:O6P43_001603"/>
<proteinExistence type="inferred from homology"/>
<gene>
    <name evidence="5" type="ORF">O6P43_001603</name>
</gene>
<evidence type="ECO:0000256" key="3">
    <source>
        <dbReference type="ARBA" id="ARBA00023274"/>
    </source>
</evidence>
<keyword evidence="3" id="KW-0687">Ribonucleoprotein</keyword>
<dbReference type="InterPro" id="IPR001971">
    <property type="entry name" value="Ribosomal_uS11"/>
</dbReference>
<dbReference type="GO" id="GO:1990904">
    <property type="term" value="C:ribonucleoprotein complex"/>
    <property type="evidence" value="ECO:0007669"/>
    <property type="project" value="UniProtKB-KW"/>
</dbReference>
<dbReference type="GO" id="GO:0005840">
    <property type="term" value="C:ribosome"/>
    <property type="evidence" value="ECO:0007669"/>
    <property type="project" value="UniProtKB-KW"/>
</dbReference>
<sequence>MYRCIFSIRHARHSSAATSLFPLFTEKLSFRCFGGSGGPRSSIFDHNSLSSNKSFTGKSQNQGHVKADSGPGLDFLEKFKGSASSPRSSSFQNLTHSIGQRDTRMNSRSMDFVKDIIDQEGKDIMGRSQFSRHNMEQDADFVHIKMLRNNTFVTVTDSKGNVKLGASSGCLKEKGGAKVSRYAAQATAEHVGRKAREYGVKSVVMKVKGFTFFKKKRQAIMSFKEGFAGSRGGSSSIVYVEDTTRRPHNGCRLPKRRRT</sequence>
<accession>A0AAD7QJ43</accession>
<dbReference type="SUPFAM" id="SSF53137">
    <property type="entry name" value="Translational machinery components"/>
    <property type="match status" value="1"/>
</dbReference>
<protein>
    <submittedName>
        <fullName evidence="5">Ribosomal protein S11</fullName>
    </submittedName>
</protein>
<dbReference type="AlphaFoldDB" id="A0AAD7QJ43"/>